<comment type="caution">
    <text evidence="1">The sequence shown here is derived from an EMBL/GenBank/DDBJ whole genome shotgun (WGS) entry which is preliminary data.</text>
</comment>
<proteinExistence type="predicted"/>
<protein>
    <recommendedName>
        <fullName evidence="3">GAG-pre-integrase domain-containing protein</fullName>
    </recommendedName>
</protein>
<reference evidence="1 2" key="1">
    <citation type="submission" date="2020-10" db="EMBL/GenBank/DDBJ databases">
        <title>Plant Genome Project.</title>
        <authorList>
            <person name="Zhang R.-G."/>
        </authorList>
    </citation>
    <scope>NUCLEOTIDE SEQUENCE [LARGE SCALE GENOMIC DNA]</scope>
    <source>
        <strain evidence="1">FAFU-HL-1</strain>
        <tissue evidence="1">Leaf</tissue>
    </source>
</reference>
<sequence length="227" mass="24742">MNKEKSLQRRSRRTGALINYPFEKGPLSLCFRVSNGSWYKFKPFLASHSAADATFEGSSSSSHIESSTPSFSMDDVTSIIKHMMSTGTTSSPSIALSTTSGHVSFGHLKTLISSVELGFVDHDDVDCLSCQRAKQLALPFTKNLFSNEFDEDTSFSSLEIIMSVASTKGPVFDDDPSSNISAEILIEPSSQLPLPSSKRSQRGTPCPIDAIVEGLNFEFTTDTHKLL</sequence>
<evidence type="ECO:0000313" key="1">
    <source>
        <dbReference type="EMBL" id="KAF9684360.1"/>
    </source>
</evidence>
<organism evidence="1 2">
    <name type="scientific">Salix dunnii</name>
    <dbReference type="NCBI Taxonomy" id="1413687"/>
    <lineage>
        <taxon>Eukaryota</taxon>
        <taxon>Viridiplantae</taxon>
        <taxon>Streptophyta</taxon>
        <taxon>Embryophyta</taxon>
        <taxon>Tracheophyta</taxon>
        <taxon>Spermatophyta</taxon>
        <taxon>Magnoliopsida</taxon>
        <taxon>eudicotyledons</taxon>
        <taxon>Gunneridae</taxon>
        <taxon>Pentapetalae</taxon>
        <taxon>rosids</taxon>
        <taxon>fabids</taxon>
        <taxon>Malpighiales</taxon>
        <taxon>Salicaceae</taxon>
        <taxon>Saliceae</taxon>
        <taxon>Salix</taxon>
    </lineage>
</organism>
<dbReference type="AlphaFoldDB" id="A0A835K731"/>
<dbReference type="EMBL" id="JADGMS010000004">
    <property type="protein sequence ID" value="KAF9684360.1"/>
    <property type="molecule type" value="Genomic_DNA"/>
</dbReference>
<evidence type="ECO:0008006" key="3">
    <source>
        <dbReference type="Google" id="ProtNLM"/>
    </source>
</evidence>
<evidence type="ECO:0000313" key="2">
    <source>
        <dbReference type="Proteomes" id="UP000657918"/>
    </source>
</evidence>
<dbReference type="OrthoDB" id="1747542at2759"/>
<keyword evidence="2" id="KW-1185">Reference proteome</keyword>
<accession>A0A835K731</accession>
<gene>
    <name evidence="1" type="ORF">SADUNF_Sadunf04G0110200</name>
</gene>
<dbReference type="Proteomes" id="UP000657918">
    <property type="component" value="Chromosome 4"/>
</dbReference>
<name>A0A835K731_9ROSI</name>